<dbReference type="GO" id="GO:0035251">
    <property type="term" value="F:UDP-glucosyltransferase activity"/>
    <property type="evidence" value="ECO:0007669"/>
    <property type="project" value="TreeGrafter"/>
</dbReference>
<feature type="compositionally biased region" description="Low complexity" evidence="2">
    <location>
        <begin position="47"/>
        <end position="74"/>
    </location>
</feature>
<dbReference type="PANTHER" id="PTHR48047:SF174">
    <property type="entry name" value="GLYCOSYLTRANSFERASE"/>
    <property type="match status" value="1"/>
</dbReference>
<accession>A0A811ND77</accession>
<organism evidence="3 4">
    <name type="scientific">Miscanthus lutarioriparius</name>
    <dbReference type="NCBI Taxonomy" id="422564"/>
    <lineage>
        <taxon>Eukaryota</taxon>
        <taxon>Viridiplantae</taxon>
        <taxon>Streptophyta</taxon>
        <taxon>Embryophyta</taxon>
        <taxon>Tracheophyta</taxon>
        <taxon>Spermatophyta</taxon>
        <taxon>Magnoliopsida</taxon>
        <taxon>Liliopsida</taxon>
        <taxon>Poales</taxon>
        <taxon>Poaceae</taxon>
        <taxon>PACMAD clade</taxon>
        <taxon>Panicoideae</taxon>
        <taxon>Andropogonodae</taxon>
        <taxon>Andropogoneae</taxon>
        <taxon>Saccharinae</taxon>
        <taxon>Miscanthus</taxon>
    </lineage>
</organism>
<evidence type="ECO:0000256" key="1">
    <source>
        <dbReference type="ARBA" id="ARBA00009995"/>
    </source>
</evidence>
<feature type="compositionally biased region" description="Low complexity" evidence="2">
    <location>
        <begin position="22"/>
        <end position="31"/>
    </location>
</feature>
<protein>
    <submittedName>
        <fullName evidence="3">Uncharacterized protein</fullName>
    </submittedName>
</protein>
<evidence type="ECO:0000313" key="4">
    <source>
        <dbReference type="Proteomes" id="UP000604825"/>
    </source>
</evidence>
<gene>
    <name evidence="3" type="ORF">NCGR_LOCUS13132</name>
</gene>
<feature type="region of interest" description="Disordered" evidence="2">
    <location>
        <begin position="22"/>
        <end position="83"/>
    </location>
</feature>
<dbReference type="SUPFAM" id="SSF53756">
    <property type="entry name" value="UDP-Glycosyltransferase/glycogen phosphorylase"/>
    <property type="match status" value="1"/>
</dbReference>
<proteinExistence type="inferred from homology"/>
<feature type="compositionally biased region" description="Pro residues" evidence="2">
    <location>
        <begin position="32"/>
        <end position="46"/>
    </location>
</feature>
<reference evidence="3" key="1">
    <citation type="submission" date="2020-10" db="EMBL/GenBank/DDBJ databases">
        <authorList>
            <person name="Han B."/>
            <person name="Lu T."/>
            <person name="Zhao Q."/>
            <person name="Huang X."/>
            <person name="Zhao Y."/>
        </authorList>
    </citation>
    <scope>NUCLEOTIDE SEQUENCE</scope>
</reference>
<dbReference type="EMBL" id="CAJGYO010000003">
    <property type="protein sequence ID" value="CAD6219494.1"/>
    <property type="molecule type" value="Genomic_DNA"/>
</dbReference>
<sequence length="326" mass="34951">MGLTSPSSRSWRKATRCRCWTSPASCATGGSPPSPSSQPRATPPSSAPRCGEAGQGPATTRPSSSSRTRPAGTRLRSGRPPAFAEATSALRPRFEKALAALRPPASLLVADGFLYWAHASVTALGVPSVSFLGTSAFAHVVREACVRDKPGAPASPQFDDATTATATTYYTVPEFPHLQFSLRDLVPPPLPMIDLDAKMAAAVAASRGLIINTFHDLEGRYIEHWNQHIRPKVWAIGPLWLARQSSSSSFSGTGSEQLHAKPSWMQWLDGMAAAGKPVLYISLGTLAAISRAGPDFFEARGETTIRGPLYMHDIDSTKCKYIYINT</sequence>
<keyword evidence="4" id="KW-1185">Reference proteome</keyword>
<dbReference type="AlphaFoldDB" id="A0A811ND77"/>
<dbReference type="OrthoDB" id="1718172at2759"/>
<evidence type="ECO:0000256" key="2">
    <source>
        <dbReference type="SAM" id="MobiDB-lite"/>
    </source>
</evidence>
<comment type="similarity">
    <text evidence="1">Belongs to the UDP-glycosyltransferase family.</text>
</comment>
<evidence type="ECO:0000313" key="3">
    <source>
        <dbReference type="EMBL" id="CAD6219494.1"/>
    </source>
</evidence>
<name>A0A811ND77_9POAL</name>
<dbReference type="Gene3D" id="3.40.50.2000">
    <property type="entry name" value="Glycogen Phosphorylase B"/>
    <property type="match status" value="1"/>
</dbReference>
<dbReference type="Proteomes" id="UP000604825">
    <property type="component" value="Unassembled WGS sequence"/>
</dbReference>
<dbReference type="PANTHER" id="PTHR48047">
    <property type="entry name" value="GLYCOSYLTRANSFERASE"/>
    <property type="match status" value="1"/>
</dbReference>
<comment type="caution">
    <text evidence="3">The sequence shown here is derived from an EMBL/GenBank/DDBJ whole genome shotgun (WGS) entry which is preliminary data.</text>
</comment>